<keyword evidence="3" id="KW-1185">Reference proteome</keyword>
<dbReference type="EMBL" id="PJQY01001947">
    <property type="protein sequence ID" value="PQP98006.1"/>
    <property type="molecule type" value="Genomic_DNA"/>
</dbReference>
<evidence type="ECO:0000313" key="2">
    <source>
        <dbReference type="EMBL" id="PQP98006.1"/>
    </source>
</evidence>
<sequence>MKTSSDFGTQFGAKTTKPTLEICTWRLLGTSSKYKKFKKPRDFGMQGRMPPLKPTGTVTFFPSTDLAMERGRKRGKKMGEKGKLPSEAAAGRGLEHPKSLILGDWTRLTFPP</sequence>
<accession>A0A314XYN8</accession>
<feature type="region of interest" description="Disordered" evidence="1">
    <location>
        <begin position="41"/>
        <end position="92"/>
    </location>
</feature>
<protein>
    <submittedName>
        <fullName evidence="2">Uncharacterized protein</fullName>
    </submittedName>
</protein>
<evidence type="ECO:0000256" key="1">
    <source>
        <dbReference type="SAM" id="MobiDB-lite"/>
    </source>
</evidence>
<evidence type="ECO:0000313" key="3">
    <source>
        <dbReference type="Proteomes" id="UP000250321"/>
    </source>
</evidence>
<dbReference type="Proteomes" id="UP000250321">
    <property type="component" value="Unassembled WGS sequence"/>
</dbReference>
<gene>
    <name evidence="2" type="ORF">Pyn_21669</name>
</gene>
<dbReference type="AlphaFoldDB" id="A0A314XYN8"/>
<reference evidence="2 3" key="1">
    <citation type="submission" date="2018-02" db="EMBL/GenBank/DDBJ databases">
        <title>Draft genome of wild Prunus yedoensis var. nudiflora.</title>
        <authorList>
            <person name="Baek S."/>
            <person name="Kim J.-H."/>
            <person name="Choi K."/>
            <person name="Kim G.-B."/>
            <person name="Cho A."/>
            <person name="Jang H."/>
            <person name="Shin C.-H."/>
            <person name="Yu H.-J."/>
            <person name="Mun J.-H."/>
        </authorList>
    </citation>
    <scope>NUCLEOTIDE SEQUENCE [LARGE SCALE GENOMIC DNA]</scope>
    <source>
        <strain evidence="3">cv. Jeju island</strain>
        <tissue evidence="2">Leaf</tissue>
    </source>
</reference>
<organism evidence="2 3">
    <name type="scientific">Prunus yedoensis var. nudiflora</name>
    <dbReference type="NCBI Taxonomy" id="2094558"/>
    <lineage>
        <taxon>Eukaryota</taxon>
        <taxon>Viridiplantae</taxon>
        <taxon>Streptophyta</taxon>
        <taxon>Embryophyta</taxon>
        <taxon>Tracheophyta</taxon>
        <taxon>Spermatophyta</taxon>
        <taxon>Magnoliopsida</taxon>
        <taxon>eudicotyledons</taxon>
        <taxon>Gunneridae</taxon>
        <taxon>Pentapetalae</taxon>
        <taxon>rosids</taxon>
        <taxon>fabids</taxon>
        <taxon>Rosales</taxon>
        <taxon>Rosaceae</taxon>
        <taxon>Amygdaloideae</taxon>
        <taxon>Amygdaleae</taxon>
        <taxon>Prunus</taxon>
    </lineage>
</organism>
<proteinExistence type="predicted"/>
<comment type="caution">
    <text evidence="2">The sequence shown here is derived from an EMBL/GenBank/DDBJ whole genome shotgun (WGS) entry which is preliminary data.</text>
</comment>
<name>A0A314XYN8_PRUYE</name>